<evidence type="ECO:0000256" key="7">
    <source>
        <dbReference type="ARBA" id="ARBA00049036"/>
    </source>
</evidence>
<feature type="transmembrane region" description="Helical" evidence="10">
    <location>
        <begin position="178"/>
        <end position="197"/>
    </location>
</feature>
<dbReference type="Proteomes" id="UP000770717">
    <property type="component" value="Unassembled WGS sequence"/>
</dbReference>
<keyword evidence="5 10" id="KW-1133">Transmembrane helix</keyword>
<dbReference type="EMBL" id="WNTK01000003">
    <property type="protein sequence ID" value="KAG9486463.1"/>
    <property type="molecule type" value="Genomic_DNA"/>
</dbReference>
<feature type="transmembrane region" description="Helical" evidence="10">
    <location>
        <begin position="237"/>
        <end position="256"/>
    </location>
</feature>
<evidence type="ECO:0000313" key="12">
    <source>
        <dbReference type="EMBL" id="KAG9486463.1"/>
    </source>
</evidence>
<dbReference type="PANTHER" id="PTHR12560:SF58">
    <property type="entry name" value="CERAMIDE SYNTHASE 1"/>
    <property type="match status" value="1"/>
</dbReference>
<evidence type="ECO:0000256" key="10">
    <source>
        <dbReference type="SAM" id="Phobius"/>
    </source>
</evidence>
<feature type="domain" description="TLC" evidence="11">
    <location>
        <begin position="99"/>
        <end position="313"/>
    </location>
</feature>
<sequence>MPVMEQEHKIRHVEIPSSLGYVDLLIQSGRQFIEALKECKDCGLASSWDTLQAHANFTWMELLCVIVCALAWTGVRMAATTWIFQPFCKWCQVQPRETEKVPESAWKLLFYSCSWSYCSYLLFFTEHNFFHDPSSTFHGWKSGAPVPKEIALVYLIQGSFYAHSTYATLYMDAWRKDSIVMIVHHLVTFTLISFSYAFRYHNIGIVVLFLHDFNDILLEFTKINIYFKTRGGTYHKLNGIITDIGSVLFSVSWFWFRLYWFPIKVLYVTCCFSLESNPNIPFYFFFNVLLFLLTFMNIYWFLYIVMFVVKVITGQMKEVNDVREYDISEDQKMGVQDHSKKSTRHKDTVNSKQYAANGYVKKKRV</sequence>
<dbReference type="OrthoDB" id="537032at2759"/>
<evidence type="ECO:0000313" key="13">
    <source>
        <dbReference type="Proteomes" id="UP000770717"/>
    </source>
</evidence>
<gene>
    <name evidence="12" type="ORF">GDO78_006702</name>
</gene>
<feature type="transmembrane region" description="Helical" evidence="10">
    <location>
        <begin position="282"/>
        <end position="309"/>
    </location>
</feature>
<dbReference type="GO" id="GO:0050291">
    <property type="term" value="F:sphingosine N-acyltransferase activity"/>
    <property type="evidence" value="ECO:0007669"/>
    <property type="project" value="InterPro"/>
</dbReference>
<keyword evidence="6 8" id="KW-0472">Membrane</keyword>
<dbReference type="UniPathway" id="UPA00222"/>
<accession>A0A8J6FEX3</accession>
<evidence type="ECO:0000256" key="8">
    <source>
        <dbReference type="PROSITE-ProRule" id="PRU00205"/>
    </source>
</evidence>
<evidence type="ECO:0000256" key="4">
    <source>
        <dbReference type="ARBA" id="ARBA00022692"/>
    </source>
</evidence>
<comment type="pathway">
    <text evidence="2">Lipid metabolism; sphingolipid metabolism.</text>
</comment>
<feature type="region of interest" description="Disordered" evidence="9">
    <location>
        <begin position="333"/>
        <end position="365"/>
    </location>
</feature>
<evidence type="ECO:0000256" key="2">
    <source>
        <dbReference type="ARBA" id="ARBA00004760"/>
    </source>
</evidence>
<dbReference type="PROSITE" id="PS50922">
    <property type="entry name" value="TLC"/>
    <property type="match status" value="1"/>
</dbReference>
<protein>
    <recommendedName>
        <fullName evidence="11">TLC domain-containing protein</fullName>
    </recommendedName>
</protein>
<dbReference type="AlphaFoldDB" id="A0A8J6FEX3"/>
<evidence type="ECO:0000256" key="6">
    <source>
        <dbReference type="ARBA" id="ARBA00023136"/>
    </source>
</evidence>
<keyword evidence="13" id="KW-1185">Reference proteome</keyword>
<comment type="catalytic activity">
    <reaction evidence="7">
        <text>sphinganine + octadecanoyl-CoA = N-(octadecanoyl)-sphinganine + CoA + H(+)</text>
        <dbReference type="Rhea" id="RHEA:36547"/>
        <dbReference type="ChEBI" id="CHEBI:15378"/>
        <dbReference type="ChEBI" id="CHEBI:57287"/>
        <dbReference type="ChEBI" id="CHEBI:57394"/>
        <dbReference type="ChEBI" id="CHEBI:57817"/>
        <dbReference type="ChEBI" id="CHEBI:67033"/>
    </reaction>
    <physiologicalReaction direction="left-to-right" evidence="7">
        <dbReference type="Rhea" id="RHEA:36548"/>
    </physiologicalReaction>
</comment>
<dbReference type="Pfam" id="PF03798">
    <property type="entry name" value="TRAM_LAG1_CLN8"/>
    <property type="match status" value="1"/>
</dbReference>
<dbReference type="InterPro" id="IPR006634">
    <property type="entry name" value="TLC-dom"/>
</dbReference>
<evidence type="ECO:0000256" key="5">
    <source>
        <dbReference type="ARBA" id="ARBA00022989"/>
    </source>
</evidence>
<dbReference type="GO" id="GO:0016020">
    <property type="term" value="C:membrane"/>
    <property type="evidence" value="ECO:0007669"/>
    <property type="project" value="UniProtKB-SubCell"/>
</dbReference>
<dbReference type="InterPro" id="IPR016439">
    <property type="entry name" value="Lag1/Lac1-like"/>
</dbReference>
<evidence type="ECO:0000259" key="11">
    <source>
        <dbReference type="PROSITE" id="PS50922"/>
    </source>
</evidence>
<organism evidence="12 13">
    <name type="scientific">Eleutherodactylus coqui</name>
    <name type="common">Puerto Rican coqui</name>
    <dbReference type="NCBI Taxonomy" id="57060"/>
    <lineage>
        <taxon>Eukaryota</taxon>
        <taxon>Metazoa</taxon>
        <taxon>Chordata</taxon>
        <taxon>Craniata</taxon>
        <taxon>Vertebrata</taxon>
        <taxon>Euteleostomi</taxon>
        <taxon>Amphibia</taxon>
        <taxon>Batrachia</taxon>
        <taxon>Anura</taxon>
        <taxon>Neobatrachia</taxon>
        <taxon>Hyloidea</taxon>
        <taxon>Eleutherodactylidae</taxon>
        <taxon>Eleutherodactylinae</taxon>
        <taxon>Eleutherodactylus</taxon>
        <taxon>Eleutherodactylus</taxon>
    </lineage>
</organism>
<proteinExistence type="predicted"/>
<evidence type="ECO:0000256" key="3">
    <source>
        <dbReference type="ARBA" id="ARBA00004991"/>
    </source>
</evidence>
<comment type="subcellular location">
    <subcellularLocation>
        <location evidence="1">Membrane</location>
        <topology evidence="1">Multi-pass membrane protein</topology>
    </subcellularLocation>
</comment>
<dbReference type="GO" id="GO:0046513">
    <property type="term" value="P:ceramide biosynthetic process"/>
    <property type="evidence" value="ECO:0007669"/>
    <property type="project" value="InterPro"/>
</dbReference>
<comment type="pathway">
    <text evidence="3">Sphingolipid metabolism.</text>
</comment>
<dbReference type="PIRSF" id="PIRSF005225">
    <property type="entry name" value="LAG1_LAC1"/>
    <property type="match status" value="1"/>
</dbReference>
<dbReference type="SMART" id="SM00724">
    <property type="entry name" value="TLC"/>
    <property type="match status" value="1"/>
</dbReference>
<evidence type="ECO:0000256" key="9">
    <source>
        <dbReference type="SAM" id="MobiDB-lite"/>
    </source>
</evidence>
<evidence type="ECO:0000256" key="1">
    <source>
        <dbReference type="ARBA" id="ARBA00004141"/>
    </source>
</evidence>
<reference evidence="12" key="1">
    <citation type="thesis" date="2020" institute="ProQuest LLC" country="789 East Eisenhower Parkway, Ann Arbor, MI, USA">
        <title>Comparative Genomics and Chromosome Evolution.</title>
        <authorList>
            <person name="Mudd A.B."/>
        </authorList>
    </citation>
    <scope>NUCLEOTIDE SEQUENCE</scope>
    <source>
        <strain evidence="12">HN-11 Male</strain>
        <tissue evidence="12">Kidney and liver</tissue>
    </source>
</reference>
<dbReference type="PANTHER" id="PTHR12560">
    <property type="entry name" value="LONGEVITY ASSURANCE FACTOR 1 LAG1"/>
    <property type="match status" value="1"/>
</dbReference>
<feature type="compositionally biased region" description="Basic and acidic residues" evidence="9">
    <location>
        <begin position="333"/>
        <end position="349"/>
    </location>
</feature>
<name>A0A8J6FEX3_ELECQ</name>
<keyword evidence="4 8" id="KW-0812">Transmembrane</keyword>
<feature type="transmembrane region" description="Helical" evidence="10">
    <location>
        <begin position="57"/>
        <end position="75"/>
    </location>
</feature>
<comment type="caution">
    <text evidence="12">The sequence shown here is derived from an EMBL/GenBank/DDBJ whole genome shotgun (WGS) entry which is preliminary data.</text>
</comment>